<name>A0A0N4TGH7_BRUPA</name>
<reference evidence="1 2" key="2">
    <citation type="submission" date="2018-11" db="EMBL/GenBank/DDBJ databases">
        <authorList>
            <consortium name="Pathogen Informatics"/>
        </authorList>
    </citation>
    <scope>NUCLEOTIDE SEQUENCE [LARGE SCALE GENOMIC DNA]</scope>
</reference>
<dbReference type="InterPro" id="IPR036400">
    <property type="entry name" value="Cyt_B5-like_heme/steroid_sf"/>
</dbReference>
<proteinExistence type="predicted"/>
<dbReference type="AlphaFoldDB" id="A0A0N4TGH7"/>
<evidence type="ECO:0000313" key="1">
    <source>
        <dbReference type="EMBL" id="VDN88465.1"/>
    </source>
</evidence>
<dbReference type="STRING" id="6280.A0A0N4TGH7"/>
<protein>
    <submittedName>
        <fullName evidence="3">Cytochrome b5 heme-binding domain-containing protein</fullName>
    </submittedName>
</protein>
<keyword evidence="2" id="KW-1185">Reference proteome</keyword>
<dbReference type="WBParaSite" id="BPAG_0000731501-mRNA-1">
    <property type="protein sequence ID" value="BPAG_0000731501-mRNA-1"/>
    <property type="gene ID" value="BPAG_0000731501"/>
</dbReference>
<dbReference type="SUPFAM" id="SSF55856">
    <property type="entry name" value="Cytochrome b5-like heme/steroid binding domain"/>
    <property type="match status" value="1"/>
</dbReference>
<accession>A0A0N4TGH7</accession>
<organism evidence="3">
    <name type="scientific">Brugia pahangi</name>
    <name type="common">Filarial nematode worm</name>
    <dbReference type="NCBI Taxonomy" id="6280"/>
    <lineage>
        <taxon>Eukaryota</taxon>
        <taxon>Metazoa</taxon>
        <taxon>Ecdysozoa</taxon>
        <taxon>Nematoda</taxon>
        <taxon>Chromadorea</taxon>
        <taxon>Rhabditida</taxon>
        <taxon>Spirurina</taxon>
        <taxon>Spiruromorpha</taxon>
        <taxon>Filarioidea</taxon>
        <taxon>Onchocercidae</taxon>
        <taxon>Brugia</taxon>
    </lineage>
</organism>
<dbReference type="Proteomes" id="UP000278627">
    <property type="component" value="Unassembled WGS sequence"/>
</dbReference>
<sequence length="119" mass="13719">MVIRQAITEPFHIKINGKWLYIDQETLAKHPGGIAMTAYRETDATTAFHIFHSGSKLAYQMITEISANNVDYEPTKEQEVSKTLSVLSDEVVGNWNLDEQRIETINQNFNRFRIKVTNF</sequence>
<dbReference type="EMBL" id="UZAD01008003">
    <property type="protein sequence ID" value="VDN88465.1"/>
    <property type="molecule type" value="Genomic_DNA"/>
</dbReference>
<reference evidence="3" key="1">
    <citation type="submission" date="2017-02" db="UniProtKB">
        <authorList>
            <consortium name="WormBaseParasite"/>
        </authorList>
    </citation>
    <scope>IDENTIFICATION</scope>
</reference>
<evidence type="ECO:0000313" key="3">
    <source>
        <dbReference type="WBParaSite" id="BPAG_0000731501-mRNA-1"/>
    </source>
</evidence>
<gene>
    <name evidence="1" type="ORF">BPAG_LOCUS7279</name>
</gene>
<evidence type="ECO:0000313" key="2">
    <source>
        <dbReference type="Proteomes" id="UP000278627"/>
    </source>
</evidence>